<dbReference type="AlphaFoldDB" id="A0AAV7A5Y1"/>
<sequence length="68" mass="7330">HVRSAVLRDAQSQSPLDPGLFLNAGMPERFHMNKISAPPSCQPASCSTSSLITHPPVITSANYRISIK</sequence>
<dbReference type="Proteomes" id="UP000824782">
    <property type="component" value="Unassembled WGS sequence"/>
</dbReference>
<evidence type="ECO:0000313" key="1">
    <source>
        <dbReference type="EMBL" id="KAG8556090.1"/>
    </source>
</evidence>
<protein>
    <submittedName>
        <fullName evidence="1">Uncharacterized protein</fullName>
    </submittedName>
</protein>
<name>A0AAV7A5Y1_ENGPU</name>
<comment type="caution">
    <text evidence="1">The sequence shown here is derived from an EMBL/GenBank/DDBJ whole genome shotgun (WGS) entry which is preliminary data.</text>
</comment>
<accession>A0AAV7A5Y1</accession>
<evidence type="ECO:0000313" key="2">
    <source>
        <dbReference type="Proteomes" id="UP000824782"/>
    </source>
</evidence>
<feature type="non-terminal residue" evidence="1">
    <location>
        <position position="1"/>
    </location>
</feature>
<keyword evidence="2" id="KW-1185">Reference proteome</keyword>
<dbReference type="EMBL" id="WNYA01000009">
    <property type="protein sequence ID" value="KAG8556090.1"/>
    <property type="molecule type" value="Genomic_DNA"/>
</dbReference>
<reference evidence="1" key="1">
    <citation type="thesis" date="2020" institute="ProQuest LLC" country="789 East Eisenhower Parkway, Ann Arbor, MI, USA">
        <title>Comparative Genomics and Chromosome Evolution.</title>
        <authorList>
            <person name="Mudd A.B."/>
        </authorList>
    </citation>
    <scope>NUCLEOTIDE SEQUENCE</scope>
    <source>
        <strain evidence="1">237g6f4</strain>
        <tissue evidence="1">Blood</tissue>
    </source>
</reference>
<gene>
    <name evidence="1" type="ORF">GDO81_017917</name>
</gene>
<organism evidence="1 2">
    <name type="scientific">Engystomops pustulosus</name>
    <name type="common">Tungara frog</name>
    <name type="synonym">Physalaemus pustulosus</name>
    <dbReference type="NCBI Taxonomy" id="76066"/>
    <lineage>
        <taxon>Eukaryota</taxon>
        <taxon>Metazoa</taxon>
        <taxon>Chordata</taxon>
        <taxon>Craniata</taxon>
        <taxon>Vertebrata</taxon>
        <taxon>Euteleostomi</taxon>
        <taxon>Amphibia</taxon>
        <taxon>Batrachia</taxon>
        <taxon>Anura</taxon>
        <taxon>Neobatrachia</taxon>
        <taxon>Hyloidea</taxon>
        <taxon>Leptodactylidae</taxon>
        <taxon>Leiuperinae</taxon>
        <taxon>Engystomops</taxon>
    </lineage>
</organism>
<proteinExistence type="predicted"/>